<accession>A0AAV1QLY7</accession>
<dbReference type="AlphaFoldDB" id="A0AAV1QLY7"/>
<evidence type="ECO:0000313" key="2">
    <source>
        <dbReference type="EMBL" id="CAK6984540.1"/>
    </source>
</evidence>
<keyword evidence="3" id="KW-1185">Reference proteome</keyword>
<feature type="domain" description="FBX41/ZN365 C2H2-type zinc finger" evidence="1">
    <location>
        <begin position="34"/>
        <end position="50"/>
    </location>
</feature>
<gene>
    <name evidence="2" type="ORF">FSCOSCO3_A023654</name>
</gene>
<organism evidence="2 3">
    <name type="scientific">Scomber scombrus</name>
    <name type="common">Atlantic mackerel</name>
    <name type="synonym">Scomber vernalis</name>
    <dbReference type="NCBI Taxonomy" id="13677"/>
    <lineage>
        <taxon>Eukaryota</taxon>
        <taxon>Metazoa</taxon>
        <taxon>Chordata</taxon>
        <taxon>Craniata</taxon>
        <taxon>Vertebrata</taxon>
        <taxon>Euteleostomi</taxon>
        <taxon>Actinopterygii</taxon>
        <taxon>Neopterygii</taxon>
        <taxon>Teleostei</taxon>
        <taxon>Neoteleostei</taxon>
        <taxon>Acanthomorphata</taxon>
        <taxon>Pelagiaria</taxon>
        <taxon>Scombriformes</taxon>
        <taxon>Scombridae</taxon>
        <taxon>Scomber</taxon>
    </lineage>
</organism>
<protein>
    <submittedName>
        <fullName evidence="2">Protein ZNF365-like</fullName>
    </submittedName>
</protein>
<dbReference type="EMBL" id="CAWUFR010001933">
    <property type="protein sequence ID" value="CAK6984540.1"/>
    <property type="molecule type" value="Genomic_DNA"/>
</dbReference>
<proteinExistence type="predicted"/>
<dbReference type="InterPro" id="IPR057038">
    <property type="entry name" value="FBX41/ZN365_Znf-C2H2"/>
</dbReference>
<evidence type="ECO:0000313" key="3">
    <source>
        <dbReference type="Proteomes" id="UP001314229"/>
    </source>
</evidence>
<comment type="caution">
    <text evidence="2">The sequence shown here is derived from an EMBL/GenBank/DDBJ whole genome shotgun (WGS) entry which is preliminary data.</text>
</comment>
<name>A0AAV1QLY7_SCOSC</name>
<sequence length="102" mass="12139">MPPPFTNSWRTRLKPCREERPGVRRHHDSCELPFRSLASLRTHLEYRHSYRSPDLSGASFSIYGKHPDLRLTQTSTWTWTWSEAHKFLTWILEQKKSLSSLQ</sequence>
<evidence type="ECO:0000259" key="1">
    <source>
        <dbReference type="Pfam" id="PF23165"/>
    </source>
</evidence>
<dbReference type="Proteomes" id="UP001314229">
    <property type="component" value="Unassembled WGS sequence"/>
</dbReference>
<dbReference type="Pfam" id="PF23165">
    <property type="entry name" value="zf-C2H2_FBX41"/>
    <property type="match status" value="1"/>
</dbReference>
<reference evidence="2 3" key="1">
    <citation type="submission" date="2024-01" db="EMBL/GenBank/DDBJ databases">
        <authorList>
            <person name="Alioto T."/>
            <person name="Alioto T."/>
            <person name="Gomez Garrido J."/>
        </authorList>
    </citation>
    <scope>NUCLEOTIDE SEQUENCE [LARGE SCALE GENOMIC DNA]</scope>
</reference>